<dbReference type="PANTHER" id="PTHR21311:SF0">
    <property type="entry name" value="CONSERVED OLIGOMERIC GOLGI COMPLEX SUBUNIT 8"/>
    <property type="match status" value="1"/>
</dbReference>
<proteinExistence type="inferred from homology"/>
<dbReference type="GO" id="GO:0017119">
    <property type="term" value="C:Golgi transport complex"/>
    <property type="evidence" value="ECO:0007669"/>
    <property type="project" value="InterPro"/>
</dbReference>
<accession>A0A9N9T2X5</accession>
<reference evidence="9" key="1">
    <citation type="submission" date="2022-01" db="EMBL/GenBank/DDBJ databases">
        <authorList>
            <person name="King R."/>
        </authorList>
    </citation>
    <scope>NUCLEOTIDE SEQUENCE</scope>
</reference>
<gene>
    <name evidence="9" type="ORF">DIABBA_LOCUS7978</name>
</gene>
<evidence type="ECO:0000256" key="3">
    <source>
        <dbReference type="ARBA" id="ARBA00020983"/>
    </source>
</evidence>
<dbReference type="GO" id="GO:0000139">
    <property type="term" value="C:Golgi membrane"/>
    <property type="evidence" value="ECO:0007669"/>
    <property type="project" value="UniProtKB-SubCell"/>
</dbReference>
<dbReference type="Pfam" id="PF04124">
    <property type="entry name" value="Dor1"/>
    <property type="match status" value="1"/>
</dbReference>
<dbReference type="GO" id="GO:0006891">
    <property type="term" value="P:intra-Golgi vesicle-mediated transport"/>
    <property type="evidence" value="ECO:0007669"/>
    <property type="project" value="TreeGrafter"/>
</dbReference>
<evidence type="ECO:0000256" key="1">
    <source>
        <dbReference type="ARBA" id="ARBA00004395"/>
    </source>
</evidence>
<dbReference type="InterPro" id="IPR016159">
    <property type="entry name" value="Cullin_repeat-like_dom_sf"/>
</dbReference>
<evidence type="ECO:0000256" key="7">
    <source>
        <dbReference type="ARBA" id="ARBA00023136"/>
    </source>
</evidence>
<dbReference type="SUPFAM" id="SSF74788">
    <property type="entry name" value="Cullin repeat-like"/>
    <property type="match status" value="1"/>
</dbReference>
<dbReference type="Proteomes" id="UP001153709">
    <property type="component" value="Chromosome 5"/>
</dbReference>
<evidence type="ECO:0000256" key="6">
    <source>
        <dbReference type="ARBA" id="ARBA00023034"/>
    </source>
</evidence>
<evidence type="ECO:0000256" key="4">
    <source>
        <dbReference type="ARBA" id="ARBA00022448"/>
    </source>
</evidence>
<name>A0A9N9T2X5_DIABA</name>
<comment type="subcellular location">
    <subcellularLocation>
        <location evidence="1">Golgi apparatus membrane</location>
        <topology evidence="1">Peripheral membrane protein</topology>
    </subcellularLocation>
</comment>
<dbReference type="EMBL" id="OU898280">
    <property type="protein sequence ID" value="CAG9834693.1"/>
    <property type="molecule type" value="Genomic_DNA"/>
</dbReference>
<evidence type="ECO:0000256" key="5">
    <source>
        <dbReference type="ARBA" id="ARBA00022927"/>
    </source>
</evidence>
<keyword evidence="7" id="KW-0472">Membrane</keyword>
<keyword evidence="5" id="KW-0653">Protein transport</keyword>
<evidence type="ECO:0000313" key="9">
    <source>
        <dbReference type="EMBL" id="CAG9834693.1"/>
    </source>
</evidence>
<protein>
    <recommendedName>
        <fullName evidence="3">Conserved oligomeric Golgi complex subunit 8</fullName>
    </recommendedName>
    <alternativeName>
        <fullName evidence="8">Component of oligomeric Golgi complex 8</fullName>
    </alternativeName>
</protein>
<keyword evidence="6" id="KW-0333">Golgi apparatus</keyword>
<keyword evidence="10" id="KW-1185">Reference proteome</keyword>
<dbReference type="OrthoDB" id="1661054at2759"/>
<dbReference type="AlphaFoldDB" id="A0A9N9T2X5"/>
<organism evidence="9 10">
    <name type="scientific">Diabrotica balteata</name>
    <name type="common">Banded cucumber beetle</name>
    <dbReference type="NCBI Taxonomy" id="107213"/>
    <lineage>
        <taxon>Eukaryota</taxon>
        <taxon>Metazoa</taxon>
        <taxon>Ecdysozoa</taxon>
        <taxon>Arthropoda</taxon>
        <taxon>Hexapoda</taxon>
        <taxon>Insecta</taxon>
        <taxon>Pterygota</taxon>
        <taxon>Neoptera</taxon>
        <taxon>Endopterygota</taxon>
        <taxon>Coleoptera</taxon>
        <taxon>Polyphaga</taxon>
        <taxon>Cucujiformia</taxon>
        <taxon>Chrysomeloidea</taxon>
        <taxon>Chrysomelidae</taxon>
        <taxon>Galerucinae</taxon>
        <taxon>Diabroticina</taxon>
        <taxon>Diabroticites</taxon>
        <taxon>Diabrotica</taxon>
    </lineage>
</organism>
<comment type="similarity">
    <text evidence="2">Belongs to the COG8 family.</text>
</comment>
<keyword evidence="4" id="KW-0813">Transport</keyword>
<evidence type="ECO:0000313" key="10">
    <source>
        <dbReference type="Proteomes" id="UP001153709"/>
    </source>
</evidence>
<dbReference type="InterPro" id="IPR007255">
    <property type="entry name" value="COG8"/>
</dbReference>
<evidence type="ECO:0000256" key="2">
    <source>
        <dbReference type="ARBA" id="ARBA00006419"/>
    </source>
</evidence>
<evidence type="ECO:0000256" key="8">
    <source>
        <dbReference type="ARBA" id="ARBA00031347"/>
    </source>
</evidence>
<dbReference type="GO" id="GO:0015031">
    <property type="term" value="P:protein transport"/>
    <property type="evidence" value="ECO:0007669"/>
    <property type="project" value="UniProtKB-KW"/>
</dbReference>
<dbReference type="PANTHER" id="PTHR21311">
    <property type="entry name" value="CONSERVED OLIGOMERIC GOLGI COMPLEX COMPONENT 8"/>
    <property type="match status" value="1"/>
</dbReference>
<sequence>MSRNSLLATLFPSESTDELVYNPPIQDYLTKLGTYKIKDLNTEPDKLKQEALVLQEQIQELAITNYKTFIETALCSKDLFTKFSVIEDKVNDLLGGVPIFEEKCETFGEVSSKINALRRIDSITLAKSAQILEILEIPQLMNSFIRDGLYEDALELFNYVRKLSFKHSDVAIFKNINDDVNKAWILMLHQLLSQLRQDISLPKCLQIVGHLRRMDIFSEPELRLKFLQTRTYWLEQQLNSLGKEDPTVHLTKTIEVTRINLFNILTQYSAIFNDDERSPLSVASDKSINQPLIFKGWVQYQIGIFVKTLDSCLDNVTSFEMILDQCMYFGHSFSKVGCDFRHLLIPIFTKHIQKRFVSNVAKADRSFMKNIEKFTLIDKNNPSKSWKLNKEDTVRPPESLLEFYPLAEYLNNILTALNQLRLCPPIALIDEVVDTLQASMLLIAKCLQKLYSQEQQAFSVNSKDAFTRLCMCFSDDLVPFVQKCIHIIYPPSHIASKLGISLKNLQESGTTFLDKQEIISPISHLLPVKIEPVVPVVETEVPAVIEPEVIVVSDEVESKVDISEE</sequence>